<dbReference type="OMA" id="SCGHRSQ"/>
<evidence type="ECO:0000256" key="1">
    <source>
        <dbReference type="SAM" id="MobiDB-lite"/>
    </source>
</evidence>
<reference evidence="3" key="1">
    <citation type="submission" date="2013-06" db="EMBL/GenBank/DDBJ databases">
        <authorList>
            <person name="Zhao Q."/>
        </authorList>
    </citation>
    <scope>NUCLEOTIDE SEQUENCE</scope>
    <source>
        <strain evidence="3">cv. W1943</strain>
    </source>
</reference>
<dbReference type="AlphaFoldDB" id="A0A0E0QU15"/>
<dbReference type="InterPro" id="IPR036610">
    <property type="entry name" value="PEBP-like_sf"/>
</dbReference>
<dbReference type="SUPFAM" id="SSF49777">
    <property type="entry name" value="PEBP-like"/>
    <property type="match status" value="1"/>
</dbReference>
<feature type="region of interest" description="Disordered" evidence="1">
    <location>
        <begin position="1"/>
        <end position="37"/>
    </location>
</feature>
<evidence type="ECO:0000313" key="2">
    <source>
        <dbReference type="EnsemblPlants" id="ORUFI09G18270.1"/>
    </source>
</evidence>
<reference evidence="2" key="2">
    <citation type="submission" date="2015-06" db="UniProtKB">
        <authorList>
            <consortium name="EnsemblPlants"/>
        </authorList>
    </citation>
    <scope>IDENTIFICATION</scope>
</reference>
<dbReference type="STRING" id="4529.A0A0E0QU15"/>
<dbReference type="EnsemblPlants" id="ORUFI09G18270.1">
    <property type="protein sequence ID" value="ORUFI09G18270.1"/>
    <property type="gene ID" value="ORUFI09G18270"/>
</dbReference>
<proteinExistence type="predicted"/>
<accession>A0A0E0QU15</accession>
<dbReference type="Gene3D" id="3.90.280.10">
    <property type="entry name" value="PEBP-like"/>
    <property type="match status" value="1"/>
</dbReference>
<protein>
    <submittedName>
        <fullName evidence="2">Uncharacterized protein</fullName>
    </submittedName>
</protein>
<dbReference type="Gramene" id="ORUFI09G18270.1">
    <property type="protein sequence ID" value="ORUFI09G18270.1"/>
    <property type="gene ID" value="ORUFI09G18270"/>
</dbReference>
<keyword evidence="3" id="KW-1185">Reference proteome</keyword>
<evidence type="ECO:0000313" key="3">
    <source>
        <dbReference type="Proteomes" id="UP000008022"/>
    </source>
</evidence>
<name>A0A0E0QU15_ORYRU</name>
<dbReference type="Proteomes" id="UP000008022">
    <property type="component" value="Unassembled WGS sequence"/>
</dbReference>
<organism evidence="2 3">
    <name type="scientific">Oryza rufipogon</name>
    <name type="common">Brownbeard rice</name>
    <name type="synonym">Asian wild rice</name>
    <dbReference type="NCBI Taxonomy" id="4529"/>
    <lineage>
        <taxon>Eukaryota</taxon>
        <taxon>Viridiplantae</taxon>
        <taxon>Streptophyta</taxon>
        <taxon>Embryophyta</taxon>
        <taxon>Tracheophyta</taxon>
        <taxon>Spermatophyta</taxon>
        <taxon>Magnoliopsida</taxon>
        <taxon>Liliopsida</taxon>
        <taxon>Poales</taxon>
        <taxon>Poaceae</taxon>
        <taxon>BOP clade</taxon>
        <taxon>Oryzoideae</taxon>
        <taxon>Oryzeae</taxon>
        <taxon>Oryzinae</taxon>
        <taxon>Oryza</taxon>
    </lineage>
</organism>
<dbReference type="HOGENOM" id="CLU_1930995_0_0_1"/>
<sequence length="131" mass="13329">MVHGSREVGLPAAPASDAREGEGIVSSGRWPEEEVAGERRADAAELGRATAAPMRRGAAGGGSARAWLCGGAGPGAGRGRGGAAGVVVIPPSCGHRIQFKLYALDDEVIKDKLMDAIEGHVLGEAQLMAVF</sequence>